<protein>
    <submittedName>
        <fullName evidence="1">Leucine-rich repeat-containing G-protein coupled receptor 5-like isoform X1</fullName>
    </submittedName>
</protein>
<dbReference type="EMBL" id="BRZM01000005">
    <property type="protein sequence ID" value="GLD48190.1"/>
    <property type="molecule type" value="Genomic_DNA"/>
</dbReference>
<evidence type="ECO:0000313" key="2">
    <source>
        <dbReference type="Proteomes" id="UP001279410"/>
    </source>
</evidence>
<keyword evidence="2" id="KW-1185">Reference proteome</keyword>
<reference evidence="1" key="1">
    <citation type="submission" date="2022-08" db="EMBL/GenBank/DDBJ databases">
        <title>Genome sequencing of akame (Lates japonicus).</title>
        <authorList>
            <person name="Hashiguchi Y."/>
            <person name="Takahashi H."/>
        </authorList>
    </citation>
    <scope>NUCLEOTIDE SEQUENCE</scope>
    <source>
        <strain evidence="1">Kochi</strain>
    </source>
</reference>
<organism evidence="1 2">
    <name type="scientific">Lates japonicus</name>
    <name type="common">Japanese lates</name>
    <dbReference type="NCBI Taxonomy" id="270547"/>
    <lineage>
        <taxon>Eukaryota</taxon>
        <taxon>Metazoa</taxon>
        <taxon>Chordata</taxon>
        <taxon>Craniata</taxon>
        <taxon>Vertebrata</taxon>
        <taxon>Euteleostomi</taxon>
        <taxon>Actinopterygii</taxon>
        <taxon>Neopterygii</taxon>
        <taxon>Teleostei</taxon>
        <taxon>Neoteleostei</taxon>
        <taxon>Acanthomorphata</taxon>
        <taxon>Carangaria</taxon>
        <taxon>Carangaria incertae sedis</taxon>
        <taxon>Centropomidae</taxon>
        <taxon>Lates</taxon>
    </lineage>
</organism>
<evidence type="ECO:0000313" key="1">
    <source>
        <dbReference type="EMBL" id="GLD48190.1"/>
    </source>
</evidence>
<proteinExistence type="predicted"/>
<comment type="caution">
    <text evidence="1">The sequence shown here is derived from an EMBL/GenBank/DDBJ whole genome shotgun (WGS) entry which is preliminary data.</text>
</comment>
<accession>A0AAD3M617</accession>
<dbReference type="Proteomes" id="UP001279410">
    <property type="component" value="Unassembled WGS sequence"/>
</dbReference>
<keyword evidence="1" id="KW-0675">Receptor</keyword>
<dbReference type="AlphaFoldDB" id="A0AAD3M617"/>
<gene>
    <name evidence="1" type="ORF">AKAME5_000220400</name>
</gene>
<name>A0AAD3M617_LATJO</name>
<sequence length="207" mass="22803">MPPSLPAKVIRTGRFTEFEDEPKPHHSVHCSPAPGPLLPRFHHLLGQLVDPSPSSPRSSVCPYFVSPVSLRPLVAGHSSTPVCRCLPPPPPLLPSLRVLVLLDSLCLLQMTLAYIRLYCRANKALPASEEETALTRHVAWLLFSDCLLYLPVAFLSPPCCVSPSLGQRQQRGCLLLVATAASLRQHLLYLLFNPLAREELAVMVKHT</sequence>